<dbReference type="CDD" id="cd01949">
    <property type="entry name" value="GGDEF"/>
    <property type="match status" value="1"/>
</dbReference>
<comment type="catalytic activity">
    <reaction evidence="2">
        <text>2 GTP = 3',3'-c-di-GMP + 2 diphosphate</text>
        <dbReference type="Rhea" id="RHEA:24898"/>
        <dbReference type="ChEBI" id="CHEBI:33019"/>
        <dbReference type="ChEBI" id="CHEBI:37565"/>
        <dbReference type="ChEBI" id="CHEBI:58805"/>
        <dbReference type="EC" id="2.7.7.65"/>
    </reaction>
</comment>
<dbReference type="Gene3D" id="1.25.40.10">
    <property type="entry name" value="Tetratricopeptide repeat domain"/>
    <property type="match status" value="1"/>
</dbReference>
<dbReference type="SMART" id="SM00267">
    <property type="entry name" value="GGDEF"/>
    <property type="match status" value="1"/>
</dbReference>
<dbReference type="GO" id="GO:1902201">
    <property type="term" value="P:negative regulation of bacterial-type flagellum-dependent cell motility"/>
    <property type="evidence" value="ECO:0007669"/>
    <property type="project" value="TreeGrafter"/>
</dbReference>
<evidence type="ECO:0000313" key="9">
    <source>
        <dbReference type="Proteomes" id="UP001170717"/>
    </source>
</evidence>
<comment type="caution">
    <text evidence="8">The sequence shown here is derived from an EMBL/GenBank/DDBJ whole genome shotgun (WGS) entry which is preliminary data.</text>
</comment>
<dbReference type="EC" id="2.7.7.65" evidence="1"/>
<reference evidence="8" key="1">
    <citation type="submission" date="2023-07" db="EMBL/GenBank/DDBJ databases">
        <title>Genome content predicts the carbon catabolic preferences of heterotrophic bacteria.</title>
        <authorList>
            <person name="Gralka M."/>
        </authorList>
    </citation>
    <scope>NUCLEOTIDE SEQUENCE</scope>
    <source>
        <strain evidence="8">F2M12</strain>
    </source>
</reference>
<feature type="signal peptide" evidence="6">
    <location>
        <begin position="1"/>
        <end position="20"/>
    </location>
</feature>
<dbReference type="Proteomes" id="UP001170717">
    <property type="component" value="Unassembled WGS sequence"/>
</dbReference>
<feature type="domain" description="GGDEF" evidence="7">
    <location>
        <begin position="531"/>
        <end position="670"/>
    </location>
</feature>
<feature type="chain" id="PRO_5043331069" description="diguanylate cyclase" evidence="6">
    <location>
        <begin position="21"/>
        <end position="703"/>
    </location>
</feature>
<keyword evidence="8" id="KW-0808">Transferase</keyword>
<dbReference type="InterPro" id="IPR019734">
    <property type="entry name" value="TPR_rpt"/>
</dbReference>
<dbReference type="InterPro" id="IPR000160">
    <property type="entry name" value="GGDEF_dom"/>
</dbReference>
<evidence type="ECO:0000259" key="7">
    <source>
        <dbReference type="PROSITE" id="PS50887"/>
    </source>
</evidence>
<dbReference type="AlphaFoldDB" id="A0AAW7Z1I5"/>
<keyword evidence="3" id="KW-0802">TPR repeat</keyword>
<dbReference type="SUPFAM" id="SSF48452">
    <property type="entry name" value="TPR-like"/>
    <property type="match status" value="2"/>
</dbReference>
<evidence type="ECO:0000313" key="8">
    <source>
        <dbReference type="EMBL" id="MDO6578590.1"/>
    </source>
</evidence>
<dbReference type="RefSeq" id="WP_303538656.1">
    <property type="nucleotide sequence ID" value="NZ_JAUOQI010000010.1"/>
</dbReference>
<keyword evidence="8" id="KW-0548">Nucleotidyltransferase</keyword>
<dbReference type="InterPro" id="IPR029787">
    <property type="entry name" value="Nucleotide_cyclase"/>
</dbReference>
<dbReference type="SUPFAM" id="SSF55073">
    <property type="entry name" value="Nucleotide cyclase"/>
    <property type="match status" value="1"/>
</dbReference>
<keyword evidence="4" id="KW-0175">Coiled coil</keyword>
<evidence type="ECO:0000256" key="2">
    <source>
        <dbReference type="ARBA" id="ARBA00034247"/>
    </source>
</evidence>
<keyword evidence="5" id="KW-1133">Transmembrane helix</keyword>
<dbReference type="SMART" id="SM00028">
    <property type="entry name" value="TPR"/>
    <property type="match status" value="4"/>
</dbReference>
<evidence type="ECO:0000256" key="1">
    <source>
        <dbReference type="ARBA" id="ARBA00012528"/>
    </source>
</evidence>
<sequence>MYILRFLLCLLLITSLHVDAQRVDTGKKSDIDALKVSIRTERELGNIQKAELLTQNLQGIVAKSQNPELQADLATITAENEISRTRYPHAIELLKSAELAYSRSSNDLALAYVYTMLGYAYYSMSDYPLALDYYHRGERIYNALDDKKSLSMVGSYMGLALGAIGDYDGAILAYQTALDHAIEQGSDAEKSQVFYSLGGLNAKMGDHRSALAYFYSSLEIDTKRGMVQNIAFNNALIAESLLALSDFEAAESHANEAIRLFNEVKSTEYADMYKLTLAKIHIARGSYDQANDVIQNVLHTANGRFTALTLNALVVAAQHAFLTSEHEISIDYADQGIKKAKQAERLPIEVQFHEAKVNSLEAMNRFDAAFIALKELMRVKEKLNNENKVEAIARAQAQTETVRKELELDLKLKEQALEQAGLSEKLLLKNFFIGLIIILFSLLFVLYRRYTLRKANERLEWKVRIQTRELSEKNEQLIQSLKLIESESITDTLTGLKNRRYLQKFIKTDITLCDREFSDWHQGKSRKPIGSDLLVFIVDIDDFKQVNDRFGHQIGDEVLIEFSKRLEHVFRQSDYIVRWGGEEFVTVARFVDRKSAMVLAQRLVKAINDTKFEMHDNMALPITCSVGYVCYPLIPTNVVSCHLEKLLEMSDACLYLAKASGKNTWVGLESVNDEEAFAEDFNKSWLETLIRQKRVTIRREPGK</sequence>
<evidence type="ECO:0000256" key="4">
    <source>
        <dbReference type="SAM" id="Coils"/>
    </source>
</evidence>
<keyword evidence="5" id="KW-0812">Transmembrane</keyword>
<organism evidence="8 9">
    <name type="scientific">Alteromonas stellipolaris</name>
    <dbReference type="NCBI Taxonomy" id="233316"/>
    <lineage>
        <taxon>Bacteria</taxon>
        <taxon>Pseudomonadati</taxon>
        <taxon>Pseudomonadota</taxon>
        <taxon>Gammaproteobacteria</taxon>
        <taxon>Alteromonadales</taxon>
        <taxon>Alteromonadaceae</taxon>
        <taxon>Alteromonas/Salinimonas group</taxon>
        <taxon>Alteromonas</taxon>
    </lineage>
</organism>
<dbReference type="PROSITE" id="PS50887">
    <property type="entry name" value="GGDEF"/>
    <property type="match status" value="1"/>
</dbReference>
<dbReference type="GO" id="GO:0043709">
    <property type="term" value="P:cell adhesion involved in single-species biofilm formation"/>
    <property type="evidence" value="ECO:0007669"/>
    <property type="project" value="TreeGrafter"/>
</dbReference>
<dbReference type="InterPro" id="IPR050469">
    <property type="entry name" value="Diguanylate_Cyclase"/>
</dbReference>
<evidence type="ECO:0000256" key="6">
    <source>
        <dbReference type="SAM" id="SignalP"/>
    </source>
</evidence>
<dbReference type="NCBIfam" id="TIGR00254">
    <property type="entry name" value="GGDEF"/>
    <property type="match status" value="1"/>
</dbReference>
<proteinExistence type="predicted"/>
<keyword evidence="6" id="KW-0732">Signal</keyword>
<keyword evidence="5" id="KW-0472">Membrane</keyword>
<feature type="transmembrane region" description="Helical" evidence="5">
    <location>
        <begin position="426"/>
        <end position="447"/>
    </location>
</feature>
<evidence type="ECO:0000256" key="3">
    <source>
        <dbReference type="PROSITE-ProRule" id="PRU00339"/>
    </source>
</evidence>
<dbReference type="GO" id="GO:0052621">
    <property type="term" value="F:diguanylate cyclase activity"/>
    <property type="evidence" value="ECO:0007669"/>
    <property type="project" value="UniProtKB-EC"/>
</dbReference>
<dbReference type="Pfam" id="PF00990">
    <property type="entry name" value="GGDEF"/>
    <property type="match status" value="1"/>
</dbReference>
<gene>
    <name evidence="8" type="ORF">Q4527_14395</name>
</gene>
<dbReference type="PANTHER" id="PTHR45138:SF9">
    <property type="entry name" value="DIGUANYLATE CYCLASE DGCM-RELATED"/>
    <property type="match status" value="1"/>
</dbReference>
<accession>A0AAW7Z1I5</accession>
<feature type="coiled-coil region" evidence="4">
    <location>
        <begin position="456"/>
        <end position="487"/>
    </location>
</feature>
<dbReference type="GO" id="GO:0005886">
    <property type="term" value="C:plasma membrane"/>
    <property type="evidence" value="ECO:0007669"/>
    <property type="project" value="TreeGrafter"/>
</dbReference>
<evidence type="ECO:0000256" key="5">
    <source>
        <dbReference type="SAM" id="Phobius"/>
    </source>
</evidence>
<dbReference type="PROSITE" id="PS50005">
    <property type="entry name" value="TPR"/>
    <property type="match status" value="2"/>
</dbReference>
<dbReference type="Gene3D" id="3.30.70.270">
    <property type="match status" value="1"/>
</dbReference>
<dbReference type="InterPro" id="IPR043128">
    <property type="entry name" value="Rev_trsase/Diguanyl_cyclase"/>
</dbReference>
<name>A0AAW7Z1I5_9ALTE</name>
<feature type="repeat" description="TPR" evidence="3">
    <location>
        <begin position="111"/>
        <end position="144"/>
    </location>
</feature>
<feature type="repeat" description="TPR" evidence="3">
    <location>
        <begin position="191"/>
        <end position="224"/>
    </location>
</feature>
<dbReference type="InterPro" id="IPR011990">
    <property type="entry name" value="TPR-like_helical_dom_sf"/>
</dbReference>
<dbReference type="EMBL" id="JAUOQI010000010">
    <property type="protein sequence ID" value="MDO6578590.1"/>
    <property type="molecule type" value="Genomic_DNA"/>
</dbReference>
<protein>
    <recommendedName>
        <fullName evidence="1">diguanylate cyclase</fullName>
        <ecNumber evidence="1">2.7.7.65</ecNumber>
    </recommendedName>
</protein>
<dbReference type="PANTHER" id="PTHR45138">
    <property type="entry name" value="REGULATORY COMPONENTS OF SENSORY TRANSDUCTION SYSTEM"/>
    <property type="match status" value="1"/>
</dbReference>